<dbReference type="InterPro" id="IPR029020">
    <property type="entry name" value="Ammonium/urea_transptr"/>
</dbReference>
<evidence type="ECO:0000256" key="6">
    <source>
        <dbReference type="ARBA" id="ARBA00023136"/>
    </source>
</evidence>
<evidence type="ECO:0000256" key="7">
    <source>
        <dbReference type="ARBA" id="ARBA00023177"/>
    </source>
</evidence>
<feature type="region of interest" description="Disordered" evidence="8">
    <location>
        <begin position="446"/>
        <end position="465"/>
    </location>
</feature>
<keyword evidence="12" id="KW-1185">Reference proteome</keyword>
<evidence type="ECO:0000256" key="4">
    <source>
        <dbReference type="ARBA" id="ARBA00022692"/>
    </source>
</evidence>
<dbReference type="Proteomes" id="UP000636505">
    <property type="component" value="Unassembled WGS sequence"/>
</dbReference>
<evidence type="ECO:0000259" key="10">
    <source>
        <dbReference type="Pfam" id="PF00909"/>
    </source>
</evidence>
<comment type="similarity">
    <text evidence="2">Belongs to the ammonia transporter channel (TC 1.A.11.2) family.</text>
</comment>
<feature type="transmembrane region" description="Helical" evidence="9">
    <location>
        <begin position="50"/>
        <end position="71"/>
    </location>
</feature>
<gene>
    <name evidence="11" type="ORF">IQ241_24600</name>
</gene>
<dbReference type="InterPro" id="IPR024041">
    <property type="entry name" value="NH4_transpt_AmtB-like_dom"/>
</dbReference>
<protein>
    <submittedName>
        <fullName evidence="11">Ammonium transporter</fullName>
    </submittedName>
</protein>
<feature type="transmembrane region" description="Helical" evidence="9">
    <location>
        <begin position="321"/>
        <end position="341"/>
    </location>
</feature>
<feature type="transmembrane region" description="Helical" evidence="9">
    <location>
        <begin position="298"/>
        <end position="315"/>
    </location>
</feature>
<keyword evidence="4 9" id="KW-0812">Transmembrane</keyword>
<dbReference type="Pfam" id="PF00909">
    <property type="entry name" value="Ammonium_transp"/>
    <property type="match status" value="1"/>
</dbReference>
<evidence type="ECO:0000313" key="12">
    <source>
        <dbReference type="Proteomes" id="UP000636505"/>
    </source>
</evidence>
<feature type="transmembrane region" description="Helical" evidence="9">
    <location>
        <begin position="269"/>
        <end position="291"/>
    </location>
</feature>
<evidence type="ECO:0000256" key="9">
    <source>
        <dbReference type="SAM" id="Phobius"/>
    </source>
</evidence>
<dbReference type="EMBL" id="JADEXG010000116">
    <property type="protein sequence ID" value="MBE9080427.1"/>
    <property type="molecule type" value="Genomic_DNA"/>
</dbReference>
<proteinExistence type="inferred from homology"/>
<feature type="transmembrane region" description="Helical" evidence="9">
    <location>
        <begin position="152"/>
        <end position="173"/>
    </location>
</feature>
<dbReference type="PANTHER" id="PTHR11730:SF6">
    <property type="entry name" value="AMMONIUM TRANSPORTER"/>
    <property type="match status" value="1"/>
</dbReference>
<feature type="transmembrane region" description="Helical" evidence="9">
    <location>
        <begin position="193"/>
        <end position="211"/>
    </location>
</feature>
<comment type="caution">
    <text evidence="11">The sequence shown here is derived from an EMBL/GenBank/DDBJ whole genome shotgun (WGS) entry which is preliminary data.</text>
</comment>
<keyword evidence="6 9" id="KW-0472">Membrane</keyword>
<evidence type="ECO:0000256" key="3">
    <source>
        <dbReference type="ARBA" id="ARBA00022448"/>
    </source>
</evidence>
<dbReference type="AlphaFoldDB" id="A0A8J7B149"/>
<dbReference type="GO" id="GO:0016020">
    <property type="term" value="C:membrane"/>
    <property type="evidence" value="ECO:0007669"/>
    <property type="project" value="UniProtKB-SubCell"/>
</dbReference>
<keyword evidence="7" id="KW-0924">Ammonia transport</keyword>
<feature type="transmembrane region" description="Helical" evidence="9">
    <location>
        <begin position="380"/>
        <end position="402"/>
    </location>
</feature>
<feature type="transmembrane region" description="Helical" evidence="9">
    <location>
        <begin position="353"/>
        <end position="374"/>
    </location>
</feature>
<dbReference type="GO" id="GO:0008519">
    <property type="term" value="F:ammonium channel activity"/>
    <property type="evidence" value="ECO:0007669"/>
    <property type="project" value="InterPro"/>
</dbReference>
<dbReference type="Gene3D" id="1.10.3430.10">
    <property type="entry name" value="Ammonium transporter AmtB like domains"/>
    <property type="match status" value="1"/>
</dbReference>
<keyword evidence="3" id="KW-0813">Transport</keyword>
<reference evidence="11" key="1">
    <citation type="submission" date="2020-10" db="EMBL/GenBank/DDBJ databases">
        <authorList>
            <person name="Castelo-Branco R."/>
            <person name="Eusebio N."/>
            <person name="Adriana R."/>
            <person name="Vieira A."/>
            <person name="Brugerolle De Fraissinette N."/>
            <person name="Rezende De Castro R."/>
            <person name="Schneider M.P."/>
            <person name="Vasconcelos V."/>
            <person name="Leao P.N."/>
        </authorList>
    </citation>
    <scope>NUCLEOTIDE SEQUENCE</scope>
    <source>
        <strain evidence="11">LEGE 07310</strain>
    </source>
</reference>
<dbReference type="PANTHER" id="PTHR11730">
    <property type="entry name" value="AMMONIUM TRANSPORTER"/>
    <property type="match status" value="1"/>
</dbReference>
<organism evidence="11 12">
    <name type="scientific">Vasconcelosia minhoensis LEGE 07310</name>
    <dbReference type="NCBI Taxonomy" id="915328"/>
    <lineage>
        <taxon>Bacteria</taxon>
        <taxon>Bacillati</taxon>
        <taxon>Cyanobacteriota</taxon>
        <taxon>Cyanophyceae</taxon>
        <taxon>Nodosilineales</taxon>
        <taxon>Cymatolegaceae</taxon>
        <taxon>Vasconcelosia</taxon>
        <taxon>Vasconcelosia minhoensis</taxon>
    </lineage>
</organism>
<comment type="subcellular location">
    <subcellularLocation>
        <location evidence="1">Membrane</location>
        <topology evidence="1">Multi-pass membrane protein</topology>
    </subcellularLocation>
</comment>
<dbReference type="SUPFAM" id="SSF111352">
    <property type="entry name" value="Ammonium transporter"/>
    <property type="match status" value="1"/>
</dbReference>
<evidence type="ECO:0000256" key="8">
    <source>
        <dbReference type="SAM" id="MobiDB-lite"/>
    </source>
</evidence>
<sequence length="465" mass="49067">MSPDEQAFLATFVSESYYYWASVFMIIIHVGFLAYEGGASRAKNVLATMVKNLLTLAIVGLTFYFFGWWVYNAFPLFPLQGGIVGPWTDPSAEGVVGEVLGLVQASYPWSPAMGPNVADNLTGVFWFAFALFAMTTASILSGAVIERIRVGAYAVLAVILGSFTWVVAAAWGWSPYGWFLTQFGYHDFGCSAVVHGVSGFFALGVLINLGPRVGKFDEQGKPRAILPHNLPLTMVGLMLIFVGFYAFLAGCVIFVPGQTVETTIYGTPMTLASVGVNTTLALAAGIIGAYIGSKADPFFTISGGLAGIISVGAGLDLYHPAIVILIAFIGAYTMPFVGNFIEKMGIDDAVGAFAVHGYCGLLGAMAVGVMAAGYPQGDGIPLTGFVGQLVGTFVCTVLLGFIPGYGSSFVLKKLNLLRVPPAEEAEGLDLGDFGIEAYPEYSILSDRNGASPLPTVPSTTDPVTQ</sequence>
<feature type="domain" description="Ammonium transporter AmtB-like" evidence="10">
    <location>
        <begin position="21"/>
        <end position="438"/>
    </location>
</feature>
<feature type="compositionally biased region" description="Polar residues" evidence="8">
    <location>
        <begin position="456"/>
        <end position="465"/>
    </location>
</feature>
<keyword evidence="5 9" id="KW-1133">Transmembrane helix</keyword>
<feature type="transmembrane region" description="Helical" evidence="9">
    <location>
        <begin position="123"/>
        <end position="145"/>
    </location>
</feature>
<feature type="transmembrane region" description="Helical" evidence="9">
    <location>
        <begin position="232"/>
        <end position="257"/>
    </location>
</feature>
<dbReference type="RefSeq" id="WP_193912356.1">
    <property type="nucleotide sequence ID" value="NZ_JADEXG010000116.1"/>
</dbReference>
<evidence type="ECO:0000256" key="5">
    <source>
        <dbReference type="ARBA" id="ARBA00022989"/>
    </source>
</evidence>
<dbReference type="GO" id="GO:0097272">
    <property type="term" value="P:ammonium homeostasis"/>
    <property type="evidence" value="ECO:0007669"/>
    <property type="project" value="TreeGrafter"/>
</dbReference>
<feature type="transmembrane region" description="Helical" evidence="9">
    <location>
        <begin position="17"/>
        <end position="38"/>
    </location>
</feature>
<evidence type="ECO:0000313" key="11">
    <source>
        <dbReference type="EMBL" id="MBE9080427.1"/>
    </source>
</evidence>
<evidence type="ECO:0000256" key="1">
    <source>
        <dbReference type="ARBA" id="ARBA00004141"/>
    </source>
</evidence>
<evidence type="ECO:0000256" key="2">
    <source>
        <dbReference type="ARBA" id="ARBA00005887"/>
    </source>
</evidence>
<accession>A0A8J7B149</accession>
<name>A0A8J7B149_9CYAN</name>